<dbReference type="EnsemblBacteria" id="ABL77593">
    <property type="protein sequence ID" value="ABL77593"/>
    <property type="gene ID" value="Tpen_0183"/>
</dbReference>
<dbReference type="PANTHER" id="PTHR43485">
    <property type="entry name" value="HYDROGENASE-4 COMPONENT G"/>
    <property type="match status" value="1"/>
</dbReference>
<dbReference type="InterPro" id="IPR001501">
    <property type="entry name" value="Ni-dep_hyd_lsu"/>
</dbReference>
<dbReference type="Pfam" id="PF00346">
    <property type="entry name" value="Complex1_49kDa"/>
    <property type="match status" value="2"/>
</dbReference>
<keyword evidence="9" id="KW-0520">NAD</keyword>
<keyword evidence="10" id="KW-0533">Nickel</keyword>
<dbReference type="PROSITE" id="PS00535">
    <property type="entry name" value="COMPLEX1_49K"/>
    <property type="match status" value="1"/>
</dbReference>
<feature type="domain" description="NADH-quinone oxidoreductase subunit D" evidence="13">
    <location>
        <begin position="299"/>
        <end position="465"/>
    </location>
</feature>
<dbReference type="PANTHER" id="PTHR43485:SF1">
    <property type="entry name" value="FORMATE HYDROGENLYASE SUBUNIT 5-RELATED"/>
    <property type="match status" value="1"/>
</dbReference>
<dbReference type="STRING" id="368408.Tpen_0183"/>
<feature type="binding site" evidence="10">
    <location>
        <position position="497"/>
    </location>
    <ligand>
        <name>Mg(2+)</name>
        <dbReference type="ChEBI" id="CHEBI:18420"/>
    </ligand>
</feature>
<comment type="cofactor">
    <cofactor evidence="1">
        <name>[4Fe-4S] cluster</name>
        <dbReference type="ChEBI" id="CHEBI:49883"/>
    </cofactor>
</comment>
<evidence type="ECO:0000256" key="10">
    <source>
        <dbReference type="PIRSR" id="PIRSR601501-1"/>
    </source>
</evidence>
<dbReference type="Pfam" id="PF00374">
    <property type="entry name" value="NiFeSe_Hases"/>
    <property type="match status" value="1"/>
</dbReference>
<feature type="binding site" evidence="10">
    <location>
        <position position="220"/>
    </location>
    <ligand>
        <name>Mg(2+)</name>
        <dbReference type="ChEBI" id="CHEBI:18420"/>
    </ligand>
</feature>
<dbReference type="PROSITE" id="PS00542">
    <property type="entry name" value="COMPLEX1_30K"/>
    <property type="match status" value="1"/>
</dbReference>
<dbReference type="OrthoDB" id="43567at2157"/>
<dbReference type="InterPro" id="IPR014029">
    <property type="entry name" value="NADH_UbQ_OxRdtase_49kDa_CS"/>
</dbReference>
<evidence type="ECO:0000256" key="4">
    <source>
        <dbReference type="ARBA" id="ARBA00022485"/>
    </source>
</evidence>
<dbReference type="GO" id="GO:0051539">
    <property type="term" value="F:4 iron, 4 sulfur cluster binding"/>
    <property type="evidence" value="ECO:0007669"/>
    <property type="project" value="UniProtKB-KW"/>
</dbReference>
<keyword evidence="5 10" id="KW-0479">Metal-binding</keyword>
<evidence type="ECO:0000256" key="3">
    <source>
        <dbReference type="ARBA" id="ARBA00022448"/>
    </source>
</evidence>
<dbReference type="EMBL" id="CP000505">
    <property type="protein sequence ID" value="ABL77593.1"/>
    <property type="molecule type" value="Genomic_DNA"/>
</dbReference>
<keyword evidence="10" id="KW-0460">Magnesium</keyword>
<dbReference type="GO" id="GO:0051287">
    <property type="term" value="F:NAD binding"/>
    <property type="evidence" value="ECO:0007669"/>
    <property type="project" value="InterPro"/>
</dbReference>
<dbReference type="GO" id="GO:0048038">
    <property type="term" value="F:quinone binding"/>
    <property type="evidence" value="ECO:0007669"/>
    <property type="project" value="InterPro"/>
</dbReference>
<reference evidence="15" key="1">
    <citation type="journal article" date="2008" name="J. Bacteriol.">
        <title>Genome sequence of Thermofilum pendens reveals an exceptional loss of biosynthetic pathways without genome reduction.</title>
        <authorList>
            <person name="Anderson I."/>
            <person name="Rodriguez J."/>
            <person name="Susanti D."/>
            <person name="Porat I."/>
            <person name="Reich C."/>
            <person name="Ulrich L.E."/>
            <person name="Elkins J.G."/>
            <person name="Mavromatis K."/>
            <person name="Lykidis A."/>
            <person name="Kim E."/>
            <person name="Thompson L.S."/>
            <person name="Nolan M."/>
            <person name="Land M."/>
            <person name="Copeland A."/>
            <person name="Lapidus A."/>
            <person name="Lucas S."/>
            <person name="Detter C."/>
            <person name="Zhulin I.B."/>
            <person name="Olsen G.J."/>
            <person name="Whitman W."/>
            <person name="Mukhopadhyay B."/>
            <person name="Bristow J."/>
            <person name="Kyrpides N."/>
        </authorList>
    </citation>
    <scope>NUCLEOTIDE SEQUENCE [LARGE SCALE GENOMIC DNA]</scope>
    <source>
        <strain evidence="15">DSM 2475 / Hrk 5</strain>
    </source>
</reference>
<evidence type="ECO:0000256" key="8">
    <source>
        <dbReference type="ARBA" id="ARBA00023014"/>
    </source>
</evidence>
<feature type="binding site" evidence="10">
    <location>
        <position position="533"/>
    </location>
    <ligand>
        <name>Fe cation</name>
        <dbReference type="ChEBI" id="CHEBI:24875"/>
    </ligand>
</feature>
<dbReference type="InterPro" id="IPR001268">
    <property type="entry name" value="NADH_UbQ_OxRdtase_30kDa_su"/>
</dbReference>
<dbReference type="FunFam" id="1.10.645.10:FF:000004">
    <property type="entry name" value="Hydrogenase 3, large subunit"/>
    <property type="match status" value="1"/>
</dbReference>
<evidence type="ECO:0000256" key="11">
    <source>
        <dbReference type="SAM" id="Coils"/>
    </source>
</evidence>
<sequence>MNNGMERLEEKIRKEIGGLLLGVEKPYPDQLYLYVERTKLPEVCSYVYYELGGFLSTMAGSDERSLHGAYRLYYVFSIEEGYEDGKKPWVVVVTNIPPHDTKFSSVTPKIPAASWYEREVRDLLGLVPENHPDPRRLVLPDDWPEGVHPLRKEFTYTERPPSVARKCEFRPSVEGEGIMQVPIGPVHAVADEPGQFRVFLDGEKVVDVDYRMFYVHRGIEKLAESRLTYNQVPFIAERICGICGYAHSCAYCQAVEQALGIEVPERALYIRTLMLEVERLHSHLLNLGLACHLAGFDWGFMAFFKAREKVMYMAELLTGGRKTYGMNVVGGVRRDITEDRAKKALEILKEVEKEYKAVLDAVLSTSTLVSRAKDVGVLPRDVARKVSVVGPVARGSSIKRDTRKDHPYAAYSEVDFKVPVHSEGDVLARLSVRAEETFETISIIRQVLENMPGGPIQAEVKEYRPYARGLGYVEAPRGEDVHFVITGPHSKVYRWRVRASTYNNWPAIPYMCRGYTLADLPLIIGSIDPCYSCTERVIVVDVKSGRTRVFPYEYLVSLSRKGGKPWA</sequence>
<dbReference type="GO" id="GO:0005886">
    <property type="term" value="C:plasma membrane"/>
    <property type="evidence" value="ECO:0007669"/>
    <property type="project" value="UniProtKB-SubCell"/>
</dbReference>
<keyword evidence="11" id="KW-0175">Coiled coil</keyword>
<dbReference type="GO" id="GO:0016651">
    <property type="term" value="F:oxidoreductase activity, acting on NAD(P)H"/>
    <property type="evidence" value="ECO:0007669"/>
    <property type="project" value="InterPro"/>
</dbReference>
<evidence type="ECO:0000256" key="6">
    <source>
        <dbReference type="ARBA" id="ARBA00023002"/>
    </source>
</evidence>
<evidence type="ECO:0000313" key="15">
    <source>
        <dbReference type="Proteomes" id="UP000000641"/>
    </source>
</evidence>
<dbReference type="RefSeq" id="WP_011751858.1">
    <property type="nucleotide sequence ID" value="NC_008698.1"/>
</dbReference>
<name>A1RWL3_THEPD</name>
<protein>
    <submittedName>
        <fullName evidence="14">NADH dehydrogenase (Ubiquinone), 30 kDa subunit</fullName>
    </submittedName>
</protein>
<dbReference type="Gene3D" id="3.30.460.80">
    <property type="entry name" value="NADH:ubiquinone oxidoreductase, 30kDa subunit"/>
    <property type="match status" value="1"/>
</dbReference>
<comment type="cofactor">
    <cofactor evidence="10">
        <name>Fe cation</name>
        <dbReference type="ChEBI" id="CHEBI:24875"/>
    </cofactor>
</comment>
<organism evidence="14 15">
    <name type="scientific">Thermofilum pendens (strain DSM 2475 / Hrk 5)</name>
    <dbReference type="NCBI Taxonomy" id="368408"/>
    <lineage>
        <taxon>Archaea</taxon>
        <taxon>Thermoproteota</taxon>
        <taxon>Thermoprotei</taxon>
        <taxon>Thermofilales</taxon>
        <taxon>Thermofilaceae</taxon>
        <taxon>Thermofilum</taxon>
    </lineage>
</organism>
<evidence type="ECO:0000256" key="7">
    <source>
        <dbReference type="ARBA" id="ARBA00023004"/>
    </source>
</evidence>
<evidence type="ECO:0000256" key="9">
    <source>
        <dbReference type="ARBA" id="ARBA00023027"/>
    </source>
</evidence>
<gene>
    <name evidence="14" type="ordered locus">Tpen_0183</name>
</gene>
<feature type="domain" description="NADH-quinone oxidoreductase subunit D" evidence="13">
    <location>
        <begin position="471"/>
        <end position="536"/>
    </location>
</feature>
<keyword evidence="6" id="KW-0560">Oxidoreductase</keyword>
<dbReference type="GO" id="GO:0016151">
    <property type="term" value="F:nickel cation binding"/>
    <property type="evidence" value="ECO:0007669"/>
    <property type="project" value="InterPro"/>
</dbReference>
<feature type="binding site" evidence="10">
    <location>
        <position position="240"/>
    </location>
    <ligand>
        <name>Ni(2+)</name>
        <dbReference type="ChEBI" id="CHEBI:49786"/>
    </ligand>
</feature>
<dbReference type="InterPro" id="IPR020396">
    <property type="entry name" value="NADH_UbQ_OxRdtase_CS"/>
</dbReference>
<evidence type="ECO:0000313" key="14">
    <source>
        <dbReference type="EMBL" id="ABL77593.1"/>
    </source>
</evidence>
<keyword evidence="3" id="KW-0813">Transport</keyword>
<comment type="cofactor">
    <cofactor evidence="10">
        <name>Ni(2+)</name>
        <dbReference type="ChEBI" id="CHEBI:49786"/>
    </cofactor>
</comment>
<proteinExistence type="predicted"/>
<feature type="binding site" evidence="10">
    <location>
        <position position="530"/>
    </location>
    <ligand>
        <name>Ni(2+)</name>
        <dbReference type="ChEBI" id="CHEBI:49786"/>
    </ligand>
</feature>
<dbReference type="AlphaFoldDB" id="A1RWL3"/>
<dbReference type="InterPro" id="IPR029014">
    <property type="entry name" value="NiFe-Hase_large"/>
</dbReference>
<dbReference type="Proteomes" id="UP000000641">
    <property type="component" value="Chromosome"/>
</dbReference>
<keyword evidence="4" id="KW-0004">4Fe-4S</keyword>
<dbReference type="KEGG" id="tpe:Tpen_0183"/>
<dbReference type="GO" id="GO:0008137">
    <property type="term" value="F:NADH dehydrogenase (ubiquinone) activity"/>
    <property type="evidence" value="ECO:0007669"/>
    <property type="project" value="InterPro"/>
</dbReference>
<dbReference type="HOGENOM" id="CLU_015134_3_1_2"/>
<dbReference type="Gene3D" id="1.10.645.10">
    <property type="entry name" value="Cytochrome-c3 Hydrogenase, chain B"/>
    <property type="match status" value="1"/>
</dbReference>
<dbReference type="InterPro" id="IPR052197">
    <property type="entry name" value="ComplexI_49kDa-like"/>
</dbReference>
<comment type="subcellular location">
    <subcellularLocation>
        <location evidence="2">Cell membrane</location>
        <topology evidence="2">Peripheral membrane protein</topology>
    </subcellularLocation>
</comment>
<dbReference type="SUPFAM" id="SSF143243">
    <property type="entry name" value="Nqo5-like"/>
    <property type="match status" value="1"/>
</dbReference>
<keyword evidence="15" id="KW-1185">Reference proteome</keyword>
<dbReference type="InterPro" id="IPR001135">
    <property type="entry name" value="NADH_Q_OxRdtase_suD"/>
</dbReference>
<dbReference type="Pfam" id="PF00329">
    <property type="entry name" value="Complex1_30kDa"/>
    <property type="match status" value="1"/>
</dbReference>
<dbReference type="SUPFAM" id="SSF56762">
    <property type="entry name" value="HydB/Nqo4-like"/>
    <property type="match status" value="1"/>
</dbReference>
<evidence type="ECO:0000256" key="5">
    <source>
        <dbReference type="ARBA" id="ARBA00022723"/>
    </source>
</evidence>
<evidence type="ECO:0000259" key="13">
    <source>
        <dbReference type="Pfam" id="PF00346"/>
    </source>
</evidence>
<keyword evidence="8" id="KW-0411">Iron-sulfur</keyword>
<evidence type="ECO:0000256" key="2">
    <source>
        <dbReference type="ARBA" id="ARBA00004202"/>
    </source>
</evidence>
<accession>A1RWL3</accession>
<dbReference type="InterPro" id="IPR037232">
    <property type="entry name" value="NADH_quin_OxRdtase_su_C/D-like"/>
</dbReference>
<feature type="binding site" evidence="10">
    <location>
        <position position="243"/>
    </location>
    <ligand>
        <name>Ni(2+)</name>
        <dbReference type="ChEBI" id="CHEBI:49786"/>
    </ligand>
</feature>
<evidence type="ECO:0000259" key="12">
    <source>
        <dbReference type="Pfam" id="PF00329"/>
    </source>
</evidence>
<dbReference type="GeneID" id="4600885"/>
<dbReference type="eggNOG" id="arCOG01547">
    <property type="taxonomic scope" value="Archaea"/>
</dbReference>
<feature type="domain" description="NADH:ubiquinone oxidoreductase 30kDa subunit" evidence="12">
    <location>
        <begin position="33"/>
        <end position="158"/>
    </location>
</feature>
<keyword evidence="7 10" id="KW-0408">Iron</keyword>
<evidence type="ECO:0000256" key="1">
    <source>
        <dbReference type="ARBA" id="ARBA00001966"/>
    </source>
</evidence>
<feature type="binding site" evidence="10">
    <location>
        <position position="243"/>
    </location>
    <ligand>
        <name>Fe cation</name>
        <dbReference type="ChEBI" id="CHEBI:24875"/>
    </ligand>
</feature>
<feature type="coiled-coil region" evidence="11">
    <location>
        <begin position="334"/>
        <end position="361"/>
    </location>
</feature>